<dbReference type="EMBL" id="JAROCC010000001">
    <property type="protein sequence ID" value="MDN4605879.1"/>
    <property type="molecule type" value="Genomic_DNA"/>
</dbReference>
<evidence type="ECO:0000313" key="2">
    <source>
        <dbReference type="Proteomes" id="UP001175097"/>
    </source>
</evidence>
<name>A0ABT8JNZ5_9BACL</name>
<evidence type="ECO:0000313" key="1">
    <source>
        <dbReference type="EMBL" id="MDN4605879.1"/>
    </source>
</evidence>
<proteinExistence type="predicted"/>
<dbReference type="InterPro" id="IPR010461">
    <property type="entry name" value="ComK"/>
</dbReference>
<dbReference type="Proteomes" id="UP001175097">
    <property type="component" value="Unassembled WGS sequence"/>
</dbReference>
<keyword evidence="2" id="KW-1185">Reference proteome</keyword>
<protein>
    <submittedName>
        <fullName evidence="1">Competence protein ComK</fullName>
    </submittedName>
</protein>
<accession>A0ABT8JNZ5</accession>
<organism evidence="1 2">
    <name type="scientific">Sporosarcina highlanderae</name>
    <dbReference type="NCBI Taxonomy" id="3035916"/>
    <lineage>
        <taxon>Bacteria</taxon>
        <taxon>Bacillati</taxon>
        <taxon>Bacillota</taxon>
        <taxon>Bacilli</taxon>
        <taxon>Bacillales</taxon>
        <taxon>Caryophanaceae</taxon>
        <taxon>Sporosarcina</taxon>
    </lineage>
</organism>
<gene>
    <name evidence="1" type="ORF">P5G49_00115</name>
</gene>
<sequence>MENGVLFKVGLGTTQLVDYSLRCYGSSLRGAKDGARMLLGEISMSPIVLGLGKKLYCLPTKSPYKEDCVWMAASHVKEYTVFSKKITCIVLNDNSEFILESSYYAFDQKMKRTFMLKNKVESQFGMGRRGIIGSLRRNSGVALQHVLSRRNTRAEFRNLLFKSEMLEGTTQCIKKWVVFLIY</sequence>
<reference evidence="1" key="1">
    <citation type="submission" date="2023-03" db="EMBL/GenBank/DDBJ databases">
        <title>MT1 and MT2 Draft Genomes of Novel Species.</title>
        <authorList>
            <person name="Venkateswaran K."/>
        </authorList>
    </citation>
    <scope>NUCLEOTIDE SEQUENCE</scope>
    <source>
        <strain evidence="1">F6_3S_P_2</strain>
    </source>
</reference>
<dbReference type="RefSeq" id="WP_301241849.1">
    <property type="nucleotide sequence ID" value="NZ_JAROCC010000001.1"/>
</dbReference>
<dbReference type="Pfam" id="PF06338">
    <property type="entry name" value="ComK"/>
    <property type="match status" value="1"/>
</dbReference>
<comment type="caution">
    <text evidence="1">The sequence shown here is derived from an EMBL/GenBank/DDBJ whole genome shotgun (WGS) entry which is preliminary data.</text>
</comment>